<feature type="compositionally biased region" description="Polar residues" evidence="1">
    <location>
        <begin position="1"/>
        <end position="31"/>
    </location>
</feature>
<evidence type="ECO:0000259" key="2">
    <source>
        <dbReference type="Pfam" id="PF14303"/>
    </source>
</evidence>
<proteinExistence type="predicted"/>
<dbReference type="AlphaFoldDB" id="A0A7C9EU27"/>
<accession>A0A7C9EU27</accession>
<name>A0A7C9EU27_OPUST</name>
<feature type="compositionally biased region" description="Basic residues" evidence="1">
    <location>
        <begin position="100"/>
        <end position="111"/>
    </location>
</feature>
<evidence type="ECO:0000313" key="3">
    <source>
        <dbReference type="EMBL" id="MBA4679221.1"/>
    </source>
</evidence>
<sequence>MDPDQENSFMNLLTGEESQQQPRSNAPNHPSNWKYPQYPLHMIPQNYQPPYTPYYPPPQNELGGHSETSSPRTPSTPTTPRNLDSDDTPTAEVGGIIRTMGRKAAKRKSKVQAKDPIVEVTTKELSILTKLKDSDTFAKYVELQASKVQVSKEAIALRDRHQRLKELKYEDWILSMDISEMCPEDKARYSAMKEEIRSRYRQSSSSTNLD</sequence>
<feature type="compositionally biased region" description="Low complexity" evidence="1">
    <location>
        <begin position="68"/>
        <end position="81"/>
    </location>
</feature>
<feature type="domain" description="No apical meristem-associated C-terminal" evidence="2">
    <location>
        <begin position="68"/>
        <end position="196"/>
    </location>
</feature>
<dbReference type="InterPro" id="IPR029466">
    <property type="entry name" value="NAM-associated_C"/>
</dbReference>
<dbReference type="Pfam" id="PF14303">
    <property type="entry name" value="NAM-associated"/>
    <property type="match status" value="1"/>
</dbReference>
<reference evidence="3" key="1">
    <citation type="journal article" date="2013" name="J. Plant Res.">
        <title>Effect of fungi and light on seed germination of three Opuntia species from semiarid lands of central Mexico.</title>
        <authorList>
            <person name="Delgado-Sanchez P."/>
            <person name="Jimenez-Bremont J.F."/>
            <person name="Guerrero-Gonzalez Mde L."/>
            <person name="Flores J."/>
        </authorList>
    </citation>
    <scope>NUCLEOTIDE SEQUENCE</scope>
    <source>
        <tissue evidence="3">Cladode</tissue>
    </source>
</reference>
<protein>
    <recommendedName>
        <fullName evidence="2">No apical meristem-associated C-terminal domain-containing protein</fullName>
    </recommendedName>
</protein>
<reference evidence="3" key="2">
    <citation type="submission" date="2020-07" db="EMBL/GenBank/DDBJ databases">
        <authorList>
            <person name="Vera ALvarez R."/>
            <person name="Arias-Moreno D.M."/>
            <person name="Jimenez-Jacinto V."/>
            <person name="Jimenez-Bremont J.F."/>
            <person name="Swaminathan K."/>
            <person name="Moose S.P."/>
            <person name="Guerrero-Gonzalez M.L."/>
            <person name="Marino-Ramirez L."/>
            <person name="Landsman D."/>
            <person name="Rodriguez-Kessler M."/>
            <person name="Delgado-Sanchez P."/>
        </authorList>
    </citation>
    <scope>NUCLEOTIDE SEQUENCE</scope>
    <source>
        <tissue evidence="3">Cladode</tissue>
    </source>
</reference>
<evidence type="ECO:0000256" key="1">
    <source>
        <dbReference type="SAM" id="MobiDB-lite"/>
    </source>
</evidence>
<organism evidence="3">
    <name type="scientific">Opuntia streptacantha</name>
    <name type="common">Prickly pear cactus</name>
    <name type="synonym">Opuntia cardona</name>
    <dbReference type="NCBI Taxonomy" id="393608"/>
    <lineage>
        <taxon>Eukaryota</taxon>
        <taxon>Viridiplantae</taxon>
        <taxon>Streptophyta</taxon>
        <taxon>Embryophyta</taxon>
        <taxon>Tracheophyta</taxon>
        <taxon>Spermatophyta</taxon>
        <taxon>Magnoliopsida</taxon>
        <taxon>eudicotyledons</taxon>
        <taxon>Gunneridae</taxon>
        <taxon>Pentapetalae</taxon>
        <taxon>Caryophyllales</taxon>
        <taxon>Cactineae</taxon>
        <taxon>Cactaceae</taxon>
        <taxon>Opuntioideae</taxon>
        <taxon>Opuntia</taxon>
    </lineage>
</organism>
<feature type="compositionally biased region" description="Pro residues" evidence="1">
    <location>
        <begin position="50"/>
        <end position="59"/>
    </location>
</feature>
<feature type="region of interest" description="Disordered" evidence="1">
    <location>
        <begin position="1"/>
        <end position="113"/>
    </location>
</feature>
<dbReference type="EMBL" id="GISG01282683">
    <property type="protein sequence ID" value="MBA4679221.1"/>
    <property type="molecule type" value="Transcribed_RNA"/>
</dbReference>